<sequence length="155" mass="17758">MNSRTVKGNLWIARKIENAYILSLEDRASMIDTLTDFMLNQKIRAGKISGVGILDNAILRFFDPLLKKYWYGELADFIEVYDISGIIYEFEGKTLLALEIRLESENHTVLSGHLMDATVSGKAEFLFYPSENNNSPSKNKVKKPDLTDLNYWSRN</sequence>
<dbReference type="EMBL" id="AKJY01000003">
    <property type="protein sequence ID" value="EJL75907.1"/>
    <property type="molecule type" value="Genomic_DNA"/>
</dbReference>
<dbReference type="Proteomes" id="UP000007509">
    <property type="component" value="Unassembled WGS sequence"/>
</dbReference>
<keyword evidence="2" id="KW-0238">DNA-binding</keyword>
<evidence type="ECO:0000259" key="1">
    <source>
        <dbReference type="PROSITE" id="PS51742"/>
    </source>
</evidence>
<dbReference type="PATRIC" id="fig|1144316.3.peg.309"/>
<dbReference type="PROSITE" id="PS51742">
    <property type="entry name" value="PPC"/>
    <property type="match status" value="1"/>
</dbReference>
<evidence type="ECO:0000313" key="3">
    <source>
        <dbReference type="Proteomes" id="UP000007509"/>
    </source>
</evidence>
<accession>J2TCH3</accession>
<evidence type="ECO:0000313" key="2">
    <source>
        <dbReference type="EMBL" id="EJL75907.1"/>
    </source>
</evidence>
<dbReference type="CDD" id="cd11378">
    <property type="entry name" value="DUF296"/>
    <property type="match status" value="1"/>
</dbReference>
<dbReference type="InterPro" id="IPR005175">
    <property type="entry name" value="PPC_dom"/>
</dbReference>
<dbReference type="SUPFAM" id="SSF117856">
    <property type="entry name" value="AF0104/ALDC/Ptd012-like"/>
    <property type="match status" value="1"/>
</dbReference>
<dbReference type="Pfam" id="PF03479">
    <property type="entry name" value="PCC"/>
    <property type="match status" value="1"/>
</dbReference>
<reference evidence="2 3" key="1">
    <citation type="journal article" date="2012" name="J. Bacteriol.">
        <title>Twenty-one genome sequences from Pseudomonas species and 19 genome sequences from diverse bacteria isolated from the rhizosphere and endosphere of Populus deltoides.</title>
        <authorList>
            <person name="Brown S.D."/>
            <person name="Utturkar S.M."/>
            <person name="Klingeman D.M."/>
            <person name="Johnson C.M."/>
            <person name="Martin S.L."/>
            <person name="Land M.L."/>
            <person name="Lu T.Y."/>
            <person name="Schadt C.W."/>
            <person name="Doktycz M.J."/>
            <person name="Pelletier D.A."/>
        </authorList>
    </citation>
    <scope>NUCLEOTIDE SEQUENCE [LARGE SCALE GENOMIC DNA]</scope>
    <source>
        <strain evidence="2 3">CF314</strain>
    </source>
</reference>
<dbReference type="Gene3D" id="3.30.1330.80">
    <property type="entry name" value="Hypothetical protein, similar to alpha- acetolactate decarboxylase, domain 2"/>
    <property type="match status" value="1"/>
</dbReference>
<feature type="domain" description="PPC" evidence="1">
    <location>
        <begin position="14"/>
        <end position="155"/>
    </location>
</feature>
<comment type="caution">
    <text evidence="2">The sequence shown here is derived from an EMBL/GenBank/DDBJ whole genome shotgun (WGS) entry which is preliminary data.</text>
</comment>
<dbReference type="AlphaFoldDB" id="J2TCH3"/>
<organism evidence="2 3">
    <name type="scientific">Chryseobacterium populi</name>
    <dbReference type="NCBI Taxonomy" id="1144316"/>
    <lineage>
        <taxon>Bacteria</taxon>
        <taxon>Pseudomonadati</taxon>
        <taxon>Bacteroidota</taxon>
        <taxon>Flavobacteriia</taxon>
        <taxon>Flavobacteriales</taxon>
        <taxon>Weeksellaceae</taxon>
        <taxon>Chryseobacterium group</taxon>
        <taxon>Chryseobacterium</taxon>
    </lineage>
</organism>
<name>J2TCH3_9FLAO</name>
<dbReference type="GO" id="GO:0003677">
    <property type="term" value="F:DNA binding"/>
    <property type="evidence" value="ECO:0007669"/>
    <property type="project" value="UniProtKB-KW"/>
</dbReference>
<keyword evidence="3" id="KW-1185">Reference proteome</keyword>
<dbReference type="RefSeq" id="WP_007839921.1">
    <property type="nucleotide sequence ID" value="NZ_AKJY01000003.1"/>
</dbReference>
<proteinExistence type="predicted"/>
<protein>
    <submittedName>
        <fullName evidence="2">Putative DNA-binding protein with PD1-like DNA-binding motif</fullName>
    </submittedName>
</protein>
<gene>
    <name evidence="2" type="ORF">PMI13_00303</name>
</gene>
<dbReference type="OrthoDB" id="9798999at2"/>